<feature type="transmembrane region" description="Helical" evidence="6">
    <location>
        <begin position="243"/>
        <end position="267"/>
    </location>
</feature>
<comment type="subcellular location">
    <subcellularLocation>
        <location evidence="1">Cell membrane</location>
        <topology evidence="1">Multi-pass membrane protein</topology>
    </subcellularLocation>
</comment>
<keyword evidence="8" id="KW-1185">Reference proteome</keyword>
<feature type="transmembrane region" description="Helical" evidence="6">
    <location>
        <begin position="44"/>
        <end position="66"/>
    </location>
</feature>
<comment type="caution">
    <text evidence="7">The sequence shown here is derived from an EMBL/GenBank/DDBJ whole genome shotgun (WGS) entry which is preliminary data.</text>
</comment>
<feature type="transmembrane region" description="Helical" evidence="6">
    <location>
        <begin position="167"/>
        <end position="186"/>
    </location>
</feature>
<protein>
    <submittedName>
        <fullName evidence="7">APC family permease</fullName>
    </submittedName>
</protein>
<feature type="transmembrane region" description="Helical" evidence="6">
    <location>
        <begin position="136"/>
        <end position="155"/>
    </location>
</feature>
<feature type="transmembrane region" description="Helical" evidence="6">
    <location>
        <begin position="424"/>
        <end position="446"/>
    </location>
</feature>
<proteinExistence type="predicted"/>
<dbReference type="PIRSF" id="PIRSF006060">
    <property type="entry name" value="AA_transporter"/>
    <property type="match status" value="1"/>
</dbReference>
<dbReference type="PANTHER" id="PTHR42770">
    <property type="entry name" value="AMINO ACID TRANSPORTER-RELATED"/>
    <property type="match status" value="1"/>
</dbReference>
<feature type="transmembrane region" description="Helical" evidence="6">
    <location>
        <begin position="365"/>
        <end position="388"/>
    </location>
</feature>
<dbReference type="PANTHER" id="PTHR42770:SF7">
    <property type="entry name" value="MEMBRANE PROTEIN"/>
    <property type="match status" value="1"/>
</dbReference>
<feature type="transmembrane region" description="Helical" evidence="6">
    <location>
        <begin position="15"/>
        <end position="32"/>
    </location>
</feature>
<evidence type="ECO:0000256" key="2">
    <source>
        <dbReference type="ARBA" id="ARBA00022475"/>
    </source>
</evidence>
<feature type="transmembrane region" description="Helical" evidence="6">
    <location>
        <begin position="341"/>
        <end position="359"/>
    </location>
</feature>
<feature type="transmembrane region" description="Helical" evidence="6">
    <location>
        <begin position="78"/>
        <end position="101"/>
    </location>
</feature>
<evidence type="ECO:0000256" key="5">
    <source>
        <dbReference type="ARBA" id="ARBA00023136"/>
    </source>
</evidence>
<feature type="transmembrane region" description="Helical" evidence="6">
    <location>
        <begin position="108"/>
        <end position="130"/>
    </location>
</feature>
<keyword evidence="5 6" id="KW-0472">Membrane</keyword>
<feature type="transmembrane region" description="Helical" evidence="6">
    <location>
        <begin position="400"/>
        <end position="418"/>
    </location>
</feature>
<dbReference type="RefSeq" id="WP_019379182.1">
    <property type="nucleotide sequence ID" value="NZ_JACWEZ010000001.1"/>
</dbReference>
<evidence type="ECO:0000256" key="4">
    <source>
        <dbReference type="ARBA" id="ARBA00022989"/>
    </source>
</evidence>
<dbReference type="Proteomes" id="UP000621631">
    <property type="component" value="Unassembled WGS sequence"/>
</dbReference>
<evidence type="ECO:0000256" key="3">
    <source>
        <dbReference type="ARBA" id="ARBA00022692"/>
    </source>
</evidence>
<dbReference type="InterPro" id="IPR002293">
    <property type="entry name" value="AA/rel_permease1"/>
</dbReference>
<evidence type="ECO:0000256" key="1">
    <source>
        <dbReference type="ARBA" id="ARBA00004651"/>
    </source>
</evidence>
<keyword evidence="3 6" id="KW-0812">Transmembrane</keyword>
<organism evidence="7 8">
    <name type="scientific">Virgibacillus halodenitrificans</name>
    <name type="common">Bacillus halodenitrificans</name>
    <dbReference type="NCBI Taxonomy" id="1482"/>
    <lineage>
        <taxon>Bacteria</taxon>
        <taxon>Bacillati</taxon>
        <taxon>Bacillota</taxon>
        <taxon>Bacilli</taxon>
        <taxon>Bacillales</taxon>
        <taxon>Bacillaceae</taxon>
        <taxon>Virgibacillus</taxon>
    </lineage>
</organism>
<dbReference type="EMBL" id="JACWEZ010000001">
    <property type="protein sequence ID" value="MBD1221071.1"/>
    <property type="molecule type" value="Genomic_DNA"/>
</dbReference>
<dbReference type="Pfam" id="PF13520">
    <property type="entry name" value="AA_permease_2"/>
    <property type="match status" value="1"/>
</dbReference>
<accession>A0ABR7VGJ2</accession>
<sequence>MKEQTELLKTLKPHWVVAIAFGSAIGWGAFVLPADWIREAGPLGVILGVLIGSLLVMIIAISYGFMVEKFPVSGGEFVFTYLGFGRINAYICGWFVTLSYVTSVALNASAIIVLFKFLYPSIVEIGYMYSIAGWDIYFSQIVLATIALIVFGYANIKGITLTGRMQFIFSTVLFLGAIGIGIGMTLHPDTTFANLKPAFNTDIGGWSSILVIVATAPFLYSGFNNIAQASEEFNFSAKKAFKLMILALACGGIVYSVMVYATAMGAPWQPLVESKPIWGTGDVVTSLFGNVGLMLLTAALCMGIFTGINGFLVSSSRMLLAMGRARILPAAFTKIHPKYKTPHIGIITAVIVCFITPWFGRQALLWIVDMTATGVAIAYLYTCASAYRFFAWGENPLRKFFSLLGTAISLVFLGLLFIPGSPAFLAAPSLIALGAWILVGVLFYLINGKRYNQIPKETLDYYILGDDIMKVRKEQEQVQNSQVVDLNKQMQN</sequence>
<dbReference type="Gene3D" id="1.20.1740.10">
    <property type="entry name" value="Amino acid/polyamine transporter I"/>
    <property type="match status" value="1"/>
</dbReference>
<reference evidence="7 8" key="1">
    <citation type="submission" date="2020-09" db="EMBL/GenBank/DDBJ databases">
        <title>Draft Genome Sequences of Oil-Oxidizing Bacteria Halomonas titanicae, Marinobacter lutaoensis, and Virgibacillus halodenitrificans Isolated from Highly Saline Environments.</title>
        <authorList>
            <person name="Grouzdev D.S."/>
            <person name="Sokolova D.S."/>
            <person name="Semenova E.M."/>
            <person name="Borzenkov I.A."/>
            <person name="Bidzhieva S.K."/>
            <person name="Poltaraus A.B."/>
            <person name="Nazina T.N."/>
        </authorList>
    </citation>
    <scope>NUCLEOTIDE SEQUENCE [LARGE SCALE GENOMIC DNA]</scope>
    <source>
        <strain evidence="7 8">VKM B-3472D</strain>
    </source>
</reference>
<evidence type="ECO:0000256" key="6">
    <source>
        <dbReference type="SAM" id="Phobius"/>
    </source>
</evidence>
<name>A0ABR7VGJ2_VIRHA</name>
<dbReference type="InterPro" id="IPR050367">
    <property type="entry name" value="APC_superfamily"/>
</dbReference>
<keyword evidence="2" id="KW-1003">Cell membrane</keyword>
<feature type="transmembrane region" description="Helical" evidence="6">
    <location>
        <begin position="287"/>
        <end position="320"/>
    </location>
</feature>
<evidence type="ECO:0000313" key="7">
    <source>
        <dbReference type="EMBL" id="MBD1221071.1"/>
    </source>
</evidence>
<keyword evidence="4 6" id="KW-1133">Transmembrane helix</keyword>
<evidence type="ECO:0000313" key="8">
    <source>
        <dbReference type="Proteomes" id="UP000621631"/>
    </source>
</evidence>
<feature type="transmembrane region" description="Helical" evidence="6">
    <location>
        <begin position="206"/>
        <end position="223"/>
    </location>
</feature>
<gene>
    <name evidence="7" type="ORF">IC602_00420</name>
</gene>